<comment type="caution">
    <text evidence="2">The sequence shown here is derived from an EMBL/GenBank/DDBJ whole genome shotgun (WGS) entry which is preliminary data.</text>
</comment>
<name>A0ABQ0NY64_9PROT</name>
<dbReference type="Proteomes" id="UP001062901">
    <property type="component" value="Unassembled WGS sequence"/>
</dbReference>
<organism evidence="2 3">
    <name type="scientific">Saccharibacter floricola DSM 15669</name>
    <dbReference type="NCBI Taxonomy" id="1123227"/>
    <lineage>
        <taxon>Bacteria</taxon>
        <taxon>Pseudomonadati</taxon>
        <taxon>Pseudomonadota</taxon>
        <taxon>Alphaproteobacteria</taxon>
        <taxon>Acetobacterales</taxon>
        <taxon>Acetobacteraceae</taxon>
        <taxon>Saccharibacter</taxon>
    </lineage>
</organism>
<feature type="region of interest" description="Disordered" evidence="1">
    <location>
        <begin position="29"/>
        <end position="54"/>
    </location>
</feature>
<keyword evidence="3" id="KW-1185">Reference proteome</keyword>
<sequence length="82" mass="9292">MAITGNDQILRCDRRYKLMAIGPARVGELNKQHHNSKKKDSAHEGIMHDHTCPEDEDGMKNLLGGLLIQGQQSVFYEKRGPY</sequence>
<dbReference type="EMBL" id="BAQD01000011">
    <property type="protein sequence ID" value="GBQ06343.1"/>
    <property type="molecule type" value="Genomic_DNA"/>
</dbReference>
<protein>
    <submittedName>
        <fullName evidence="2">Uncharacterized protein</fullName>
    </submittedName>
</protein>
<evidence type="ECO:0000256" key="1">
    <source>
        <dbReference type="SAM" id="MobiDB-lite"/>
    </source>
</evidence>
<gene>
    <name evidence="2" type="ORF">AA15669_0891</name>
</gene>
<evidence type="ECO:0000313" key="2">
    <source>
        <dbReference type="EMBL" id="GBQ06343.1"/>
    </source>
</evidence>
<reference evidence="2" key="1">
    <citation type="submission" date="2013-04" db="EMBL/GenBank/DDBJ databases">
        <title>The genome sequencing project of 58 acetic acid bacteria.</title>
        <authorList>
            <person name="Okamoto-Kainuma A."/>
            <person name="Ishikawa M."/>
            <person name="Umino S."/>
            <person name="Koizumi Y."/>
            <person name="Shiwa Y."/>
            <person name="Yoshikawa H."/>
            <person name="Matsutani M."/>
            <person name="Matsushita K."/>
        </authorList>
    </citation>
    <scope>NUCLEOTIDE SEQUENCE</scope>
    <source>
        <strain evidence="2">DSM 15669</strain>
    </source>
</reference>
<accession>A0ABQ0NY64</accession>
<evidence type="ECO:0000313" key="3">
    <source>
        <dbReference type="Proteomes" id="UP001062901"/>
    </source>
</evidence>
<proteinExistence type="predicted"/>
<feature type="compositionally biased region" description="Basic and acidic residues" evidence="1">
    <location>
        <begin position="38"/>
        <end position="53"/>
    </location>
</feature>